<evidence type="ECO:0000313" key="3">
    <source>
        <dbReference type="Proteomes" id="UP000749646"/>
    </source>
</evidence>
<dbReference type="PANTHER" id="PTHR13318:SF190">
    <property type="entry name" value="PARTNER OF PAIRED, ISOFORM B"/>
    <property type="match status" value="1"/>
</dbReference>
<proteinExistence type="predicted"/>
<dbReference type="SUPFAM" id="SSF52047">
    <property type="entry name" value="RNI-like"/>
    <property type="match status" value="1"/>
</dbReference>
<accession>A0A9P6M3B3</accession>
<dbReference type="OrthoDB" id="2327632at2759"/>
<organism evidence="2 3">
    <name type="scientific">Modicella reniformis</name>
    <dbReference type="NCBI Taxonomy" id="1440133"/>
    <lineage>
        <taxon>Eukaryota</taxon>
        <taxon>Fungi</taxon>
        <taxon>Fungi incertae sedis</taxon>
        <taxon>Mucoromycota</taxon>
        <taxon>Mortierellomycotina</taxon>
        <taxon>Mortierellomycetes</taxon>
        <taxon>Mortierellales</taxon>
        <taxon>Mortierellaceae</taxon>
        <taxon>Modicella</taxon>
    </lineage>
</organism>
<dbReference type="InterPro" id="IPR032675">
    <property type="entry name" value="LRR_dom_sf"/>
</dbReference>
<dbReference type="GO" id="GO:0019005">
    <property type="term" value="C:SCF ubiquitin ligase complex"/>
    <property type="evidence" value="ECO:0007669"/>
    <property type="project" value="TreeGrafter"/>
</dbReference>
<protein>
    <recommendedName>
        <fullName evidence="4">F-box domain-containing protein</fullName>
    </recommendedName>
</protein>
<dbReference type="Gene3D" id="3.80.10.10">
    <property type="entry name" value="Ribonuclease Inhibitor"/>
    <property type="match status" value="2"/>
</dbReference>
<evidence type="ECO:0008006" key="4">
    <source>
        <dbReference type="Google" id="ProtNLM"/>
    </source>
</evidence>
<evidence type="ECO:0000313" key="2">
    <source>
        <dbReference type="EMBL" id="KAF9963833.1"/>
    </source>
</evidence>
<keyword evidence="3" id="KW-1185">Reference proteome</keyword>
<dbReference type="Proteomes" id="UP000749646">
    <property type="component" value="Unassembled WGS sequence"/>
</dbReference>
<sequence>MFSRSSFPPLGPSRYPPLHSATPREPENYQRRLRPRKTRDSASKVASDNNKPEVHQEAVFAIPELLDLITTYLTKDDLRVLICVNRAWSAFWVPYLYSDLFFRKYKRTRTFPKMKKYGHHVKTLEVHQTKWINVVHLIDFATRLHSLSICNAPLTDPQLRGLPEIAPQLRILHLSFVRRLYRFMNHCPLRAVAALSNLEDLEWNAFGAVRVDDILHVLQGCNKLRTLTLSGVHIVEELQEPNAAEESEVNNNILVRVADDGWENTTLRTLHCISVLLGARQSFHDEARYVHPCLRRLFQHLPNLKTIKFTAIYNLSPLDWHYVFENRVGIEHVELFILAQYKNLRLYATEALGTLARFCSNLKVLDARDIYVTTDQAFEQVMRVNHQLQKVSVKNTDFGDLALEALARSTTLLSASSTMANCLVELDLEGCIHITNHSVAMILENCGLLRDLNLLGTRAGTIELFQSSKPWPCSRTLEKLHLDIQPVEFKPFHPTFEWEAPTVQILDTINLYTTEEYQLMKERLTSLTSLVGLQLGGEAMTFGLLDNMSFAPRLRRVILRIPFSSSERFQSFSMAQKAATERGNLIFPNWIISASARFVNSRLSCTIIANINSEPFQF</sequence>
<reference evidence="2" key="1">
    <citation type="journal article" date="2020" name="Fungal Divers.">
        <title>Resolving the Mortierellaceae phylogeny through synthesis of multi-gene phylogenetics and phylogenomics.</title>
        <authorList>
            <person name="Vandepol N."/>
            <person name="Liber J."/>
            <person name="Desiro A."/>
            <person name="Na H."/>
            <person name="Kennedy M."/>
            <person name="Barry K."/>
            <person name="Grigoriev I.V."/>
            <person name="Miller A.N."/>
            <person name="O'Donnell K."/>
            <person name="Stajich J.E."/>
            <person name="Bonito G."/>
        </authorList>
    </citation>
    <scope>NUCLEOTIDE SEQUENCE</scope>
    <source>
        <strain evidence="2">MES-2147</strain>
    </source>
</reference>
<dbReference type="AlphaFoldDB" id="A0A9P6M3B3"/>
<evidence type="ECO:0000256" key="1">
    <source>
        <dbReference type="SAM" id="MobiDB-lite"/>
    </source>
</evidence>
<name>A0A9P6M3B3_9FUNG</name>
<feature type="region of interest" description="Disordered" evidence="1">
    <location>
        <begin position="1"/>
        <end position="50"/>
    </location>
</feature>
<dbReference type="EMBL" id="JAAAHW010006256">
    <property type="protein sequence ID" value="KAF9963833.1"/>
    <property type="molecule type" value="Genomic_DNA"/>
</dbReference>
<dbReference type="PANTHER" id="PTHR13318">
    <property type="entry name" value="PARTNER OF PAIRED, ISOFORM B-RELATED"/>
    <property type="match status" value="1"/>
</dbReference>
<comment type="caution">
    <text evidence="2">The sequence shown here is derived from an EMBL/GenBank/DDBJ whole genome shotgun (WGS) entry which is preliminary data.</text>
</comment>
<dbReference type="GO" id="GO:0031146">
    <property type="term" value="P:SCF-dependent proteasomal ubiquitin-dependent protein catabolic process"/>
    <property type="evidence" value="ECO:0007669"/>
    <property type="project" value="TreeGrafter"/>
</dbReference>
<gene>
    <name evidence="2" type="ORF">BGZ65_010475</name>
</gene>